<reference evidence="2" key="2">
    <citation type="submission" date="2018-05" db="EMBL/GenBank/DDBJ databases">
        <title>OgluRS3 (Oryza glumaepatula Reference Sequence Version 3).</title>
        <authorList>
            <person name="Zhang J."/>
            <person name="Kudrna D."/>
            <person name="Lee S."/>
            <person name="Talag J."/>
            <person name="Welchert J."/>
            <person name="Wing R.A."/>
        </authorList>
    </citation>
    <scope>NUCLEOTIDE SEQUENCE [LARGE SCALE GENOMIC DNA]</scope>
</reference>
<dbReference type="HOGENOM" id="CLU_192473_0_0_1"/>
<proteinExistence type="predicted"/>
<sequence length="85" mass="9879">MLDGEKAILEQKIAAATARMNELRRTNREMEVKLVIYDVIAGRRKNLDDLSPNFIDDLQKEVAKRREEVQKRMQELCSMDSSKPT</sequence>
<evidence type="ECO:0000313" key="2">
    <source>
        <dbReference type="EnsemblPlants" id="OGLUM11G13780.1"/>
    </source>
</evidence>
<keyword evidence="1" id="KW-0175">Coiled coil</keyword>
<dbReference type="Proteomes" id="UP000026961">
    <property type="component" value="Chromosome 11"/>
</dbReference>
<organism evidence="2">
    <name type="scientific">Oryza glumipatula</name>
    <dbReference type="NCBI Taxonomy" id="40148"/>
    <lineage>
        <taxon>Eukaryota</taxon>
        <taxon>Viridiplantae</taxon>
        <taxon>Streptophyta</taxon>
        <taxon>Embryophyta</taxon>
        <taxon>Tracheophyta</taxon>
        <taxon>Spermatophyta</taxon>
        <taxon>Magnoliopsida</taxon>
        <taxon>Liliopsida</taxon>
        <taxon>Poales</taxon>
        <taxon>Poaceae</taxon>
        <taxon>BOP clade</taxon>
        <taxon>Oryzoideae</taxon>
        <taxon>Oryzeae</taxon>
        <taxon>Oryzinae</taxon>
        <taxon>Oryza</taxon>
    </lineage>
</organism>
<dbReference type="AlphaFoldDB" id="A0A0E0BJA3"/>
<protein>
    <submittedName>
        <fullName evidence="2">Uncharacterized protein</fullName>
    </submittedName>
</protein>
<reference evidence="2" key="1">
    <citation type="submission" date="2015-04" db="UniProtKB">
        <authorList>
            <consortium name="EnsemblPlants"/>
        </authorList>
    </citation>
    <scope>IDENTIFICATION</scope>
</reference>
<accession>A0A0E0BJA3</accession>
<dbReference type="Gramene" id="OGLUM11G13780.1">
    <property type="protein sequence ID" value="OGLUM11G13780.1"/>
    <property type="gene ID" value="OGLUM11G13780"/>
</dbReference>
<dbReference type="EnsemblPlants" id="OGLUM11G13780.1">
    <property type="protein sequence ID" value="OGLUM11G13780.1"/>
    <property type="gene ID" value="OGLUM11G13780"/>
</dbReference>
<evidence type="ECO:0000313" key="3">
    <source>
        <dbReference type="Proteomes" id="UP000026961"/>
    </source>
</evidence>
<feature type="coiled-coil region" evidence="1">
    <location>
        <begin position="6"/>
        <end position="75"/>
    </location>
</feature>
<keyword evidence="3" id="KW-1185">Reference proteome</keyword>
<evidence type="ECO:0000256" key="1">
    <source>
        <dbReference type="SAM" id="Coils"/>
    </source>
</evidence>
<name>A0A0E0BJA3_9ORYZ</name>